<dbReference type="Proteomes" id="UP000784294">
    <property type="component" value="Unassembled WGS sequence"/>
</dbReference>
<sequence>MPKWTKSDYKKEVDLKPVTFLVFVVAGRCVEDLFTQIDNHSSKAPPHSLRWTTHDRHLGLSQSDQQQQLQQSTSAQHHHNFSTSNYSVLYDQSSLNLPLHTTSNIDHYAHQAALTPANCYSSHLNYSSLSPSIAPNIYSDSFVSSPLCSSFLRPFAQIAPSLASSTLVTTTSMPVSQV</sequence>
<evidence type="ECO:0000313" key="1">
    <source>
        <dbReference type="EMBL" id="VEL27197.1"/>
    </source>
</evidence>
<organism evidence="1 2">
    <name type="scientific">Protopolystoma xenopodis</name>
    <dbReference type="NCBI Taxonomy" id="117903"/>
    <lineage>
        <taxon>Eukaryota</taxon>
        <taxon>Metazoa</taxon>
        <taxon>Spiralia</taxon>
        <taxon>Lophotrochozoa</taxon>
        <taxon>Platyhelminthes</taxon>
        <taxon>Monogenea</taxon>
        <taxon>Polyopisthocotylea</taxon>
        <taxon>Polystomatidea</taxon>
        <taxon>Polystomatidae</taxon>
        <taxon>Protopolystoma</taxon>
    </lineage>
</organism>
<dbReference type="EMBL" id="CAAALY010085587">
    <property type="protein sequence ID" value="VEL27197.1"/>
    <property type="molecule type" value="Genomic_DNA"/>
</dbReference>
<name>A0A3S5ASD2_9PLAT</name>
<protein>
    <submittedName>
        <fullName evidence="1">Uncharacterized protein</fullName>
    </submittedName>
</protein>
<feature type="non-terminal residue" evidence="1">
    <location>
        <position position="1"/>
    </location>
</feature>
<keyword evidence="2" id="KW-1185">Reference proteome</keyword>
<evidence type="ECO:0000313" key="2">
    <source>
        <dbReference type="Proteomes" id="UP000784294"/>
    </source>
</evidence>
<comment type="caution">
    <text evidence="1">The sequence shown here is derived from an EMBL/GenBank/DDBJ whole genome shotgun (WGS) entry which is preliminary data.</text>
</comment>
<gene>
    <name evidence="1" type="ORF">PXEA_LOCUS20637</name>
</gene>
<accession>A0A3S5ASD2</accession>
<reference evidence="1" key="1">
    <citation type="submission" date="2018-11" db="EMBL/GenBank/DDBJ databases">
        <authorList>
            <consortium name="Pathogen Informatics"/>
        </authorList>
    </citation>
    <scope>NUCLEOTIDE SEQUENCE</scope>
</reference>
<proteinExistence type="predicted"/>
<dbReference type="AlphaFoldDB" id="A0A3S5ASD2"/>